<dbReference type="GO" id="GO:0030964">
    <property type="term" value="C:NADH dehydrogenase complex"/>
    <property type="evidence" value="ECO:0007669"/>
    <property type="project" value="TreeGrafter"/>
</dbReference>
<evidence type="ECO:0000256" key="7">
    <source>
        <dbReference type="ARBA" id="ARBA00022967"/>
    </source>
</evidence>
<dbReference type="Pfam" id="PF00507">
    <property type="entry name" value="Oxidored_q4"/>
    <property type="match status" value="1"/>
</dbReference>
<dbReference type="Proteomes" id="UP000015105">
    <property type="component" value="Chromosome 7D"/>
</dbReference>
<dbReference type="Gene3D" id="1.20.58.1610">
    <property type="entry name" value="NADH:ubiquinone/plastoquinone oxidoreductase, chain 3"/>
    <property type="match status" value="1"/>
</dbReference>
<feature type="signal peptide" evidence="13">
    <location>
        <begin position="1"/>
        <end position="21"/>
    </location>
</feature>
<reference evidence="14" key="5">
    <citation type="journal article" date="2021" name="G3 (Bethesda)">
        <title>Aegilops tauschii genome assembly Aet v5.0 features greater sequence contiguity and improved annotation.</title>
        <authorList>
            <person name="Wang L."/>
            <person name="Zhu T."/>
            <person name="Rodriguez J.C."/>
            <person name="Deal K.R."/>
            <person name="Dubcovsky J."/>
            <person name="McGuire P.E."/>
            <person name="Lux T."/>
            <person name="Spannagl M."/>
            <person name="Mayer K.F.X."/>
            <person name="Baldrich P."/>
            <person name="Meyers B.C."/>
            <person name="Huo N."/>
            <person name="Gu Y.Q."/>
            <person name="Zhou H."/>
            <person name="Devos K.M."/>
            <person name="Bennetzen J.L."/>
            <person name="Unver T."/>
            <person name="Budak H."/>
            <person name="Gulick P.J."/>
            <person name="Galiba G."/>
            <person name="Kalapos B."/>
            <person name="Nelson D.R."/>
            <person name="Li P."/>
            <person name="You F.M."/>
            <person name="Luo M.C."/>
            <person name="Dvorak J."/>
        </authorList>
    </citation>
    <scope>NUCLEOTIDE SEQUENCE [LARGE SCALE GENOMIC DNA]</scope>
    <source>
        <strain evidence="14">cv. AL8/78</strain>
    </source>
</reference>
<evidence type="ECO:0000256" key="10">
    <source>
        <dbReference type="ARBA" id="ARBA00031029"/>
    </source>
</evidence>
<keyword evidence="15" id="KW-1185">Reference proteome</keyword>
<evidence type="ECO:0000256" key="8">
    <source>
        <dbReference type="ARBA" id="ARBA00022989"/>
    </source>
</evidence>
<feature type="transmembrane region" description="Helical" evidence="12">
    <location>
        <begin position="73"/>
        <end position="91"/>
    </location>
</feature>
<dbReference type="PANTHER" id="PTHR11058">
    <property type="entry name" value="NADH-UBIQUINONE OXIDOREDUCTASE CHAIN 3"/>
    <property type="match status" value="1"/>
</dbReference>
<evidence type="ECO:0000256" key="2">
    <source>
        <dbReference type="ARBA" id="ARBA00004370"/>
    </source>
</evidence>
<evidence type="ECO:0000256" key="6">
    <source>
        <dbReference type="ARBA" id="ARBA00022692"/>
    </source>
</evidence>
<reference evidence="14" key="4">
    <citation type="submission" date="2019-03" db="UniProtKB">
        <authorList>
            <consortium name="EnsemblPlants"/>
        </authorList>
    </citation>
    <scope>IDENTIFICATION</scope>
</reference>
<evidence type="ECO:0000256" key="1">
    <source>
        <dbReference type="ARBA" id="ARBA00003257"/>
    </source>
</evidence>
<sequence>MNGINFFFSILNLLGIHSLLAMEETRLFPHLRSQGTRQIRSFSLALGFSICYEKPEVTFSFPWAVPPNKIDLFGSWLMMAFLLILTIGSLYEWKRGASDLE</sequence>
<evidence type="ECO:0000256" key="9">
    <source>
        <dbReference type="ARBA" id="ARBA00023136"/>
    </source>
</evidence>
<comment type="catalytic activity">
    <reaction evidence="11">
        <text>a ubiquinone + NADH + 5 H(+)(in) = a ubiquinol + NAD(+) + 4 H(+)(out)</text>
        <dbReference type="Rhea" id="RHEA:29091"/>
        <dbReference type="Rhea" id="RHEA-COMP:9565"/>
        <dbReference type="Rhea" id="RHEA-COMP:9566"/>
        <dbReference type="ChEBI" id="CHEBI:15378"/>
        <dbReference type="ChEBI" id="CHEBI:16389"/>
        <dbReference type="ChEBI" id="CHEBI:17976"/>
        <dbReference type="ChEBI" id="CHEBI:57540"/>
        <dbReference type="ChEBI" id="CHEBI:57945"/>
        <dbReference type="EC" id="7.1.1.2"/>
    </reaction>
</comment>
<keyword evidence="13" id="KW-0732">Signal</keyword>
<dbReference type="PANTHER" id="PTHR11058:SF9">
    <property type="entry name" value="NADH-UBIQUINONE OXIDOREDUCTASE CHAIN 3"/>
    <property type="match status" value="1"/>
</dbReference>
<keyword evidence="8 12" id="KW-1133">Transmembrane helix</keyword>
<evidence type="ECO:0000313" key="14">
    <source>
        <dbReference type="EnsemblPlants" id="AET7Gv21056000.1"/>
    </source>
</evidence>
<dbReference type="STRING" id="200361.A0A453SSK8"/>
<dbReference type="GO" id="GO:0008137">
    <property type="term" value="F:NADH dehydrogenase (ubiquinone) activity"/>
    <property type="evidence" value="ECO:0007669"/>
    <property type="project" value="UniProtKB-EC"/>
</dbReference>
<protein>
    <recommendedName>
        <fullName evidence="4">NADH-ubiquinone oxidoreductase chain 3</fullName>
    </recommendedName>
    <alternativeName>
        <fullName evidence="10">NADH dehydrogenase subunit 3</fullName>
    </alternativeName>
</protein>
<proteinExistence type="inferred from homology"/>
<dbReference type="InterPro" id="IPR038430">
    <property type="entry name" value="NDAH_ubi_oxred_su3_sf"/>
</dbReference>
<organism evidence="14 15">
    <name type="scientific">Aegilops tauschii subsp. strangulata</name>
    <name type="common">Goatgrass</name>
    <dbReference type="NCBI Taxonomy" id="200361"/>
    <lineage>
        <taxon>Eukaryota</taxon>
        <taxon>Viridiplantae</taxon>
        <taxon>Streptophyta</taxon>
        <taxon>Embryophyta</taxon>
        <taxon>Tracheophyta</taxon>
        <taxon>Spermatophyta</taxon>
        <taxon>Magnoliopsida</taxon>
        <taxon>Liliopsida</taxon>
        <taxon>Poales</taxon>
        <taxon>Poaceae</taxon>
        <taxon>BOP clade</taxon>
        <taxon>Pooideae</taxon>
        <taxon>Triticodae</taxon>
        <taxon>Triticeae</taxon>
        <taxon>Triticinae</taxon>
        <taxon>Aegilops</taxon>
    </lineage>
</organism>
<keyword evidence="5" id="KW-0813">Transport</keyword>
<evidence type="ECO:0000256" key="13">
    <source>
        <dbReference type="SAM" id="SignalP"/>
    </source>
</evidence>
<comment type="subcellular location">
    <subcellularLocation>
        <location evidence="2">Membrane</location>
    </subcellularLocation>
</comment>
<evidence type="ECO:0000256" key="4">
    <source>
        <dbReference type="ARBA" id="ARBA00021007"/>
    </source>
</evidence>
<evidence type="ECO:0000313" key="15">
    <source>
        <dbReference type="Proteomes" id="UP000015105"/>
    </source>
</evidence>
<reference evidence="15" key="1">
    <citation type="journal article" date="2014" name="Science">
        <title>Ancient hybridizations among the ancestral genomes of bread wheat.</title>
        <authorList>
            <consortium name="International Wheat Genome Sequencing Consortium,"/>
            <person name="Marcussen T."/>
            <person name="Sandve S.R."/>
            <person name="Heier L."/>
            <person name="Spannagl M."/>
            <person name="Pfeifer M."/>
            <person name="Jakobsen K.S."/>
            <person name="Wulff B.B."/>
            <person name="Steuernagel B."/>
            <person name="Mayer K.F."/>
            <person name="Olsen O.A."/>
        </authorList>
    </citation>
    <scope>NUCLEOTIDE SEQUENCE [LARGE SCALE GENOMIC DNA]</scope>
    <source>
        <strain evidence="15">cv. AL8/78</strain>
    </source>
</reference>
<dbReference type="AlphaFoldDB" id="A0A453SSK8"/>
<comment type="similarity">
    <text evidence="3">Belongs to the complex I subunit 3 family.</text>
</comment>
<dbReference type="Gramene" id="AET7Gv21056000.1">
    <property type="protein sequence ID" value="AET7Gv21056000.1"/>
    <property type="gene ID" value="AET7Gv21056000"/>
</dbReference>
<keyword evidence="7" id="KW-1278">Translocase</keyword>
<dbReference type="EnsemblPlants" id="AET7Gv21056000.1">
    <property type="protein sequence ID" value="AET7Gv21056000.1"/>
    <property type="gene ID" value="AET7Gv21056000"/>
</dbReference>
<dbReference type="InterPro" id="IPR000440">
    <property type="entry name" value="NADH_UbQ/plastoQ_OxRdtase_su3"/>
</dbReference>
<accession>A0A453SSK8</accession>
<evidence type="ECO:0000256" key="11">
    <source>
        <dbReference type="ARBA" id="ARBA00049551"/>
    </source>
</evidence>
<keyword evidence="9 12" id="KW-0472">Membrane</keyword>
<feature type="chain" id="PRO_5019153245" description="NADH-ubiquinone oxidoreductase chain 3" evidence="13">
    <location>
        <begin position="22"/>
        <end position="101"/>
    </location>
</feature>
<comment type="function">
    <text evidence="1">Core subunit of the mitochondrial membrane respiratory chain NADH dehydrogenase (Complex I) that is believed to belong to the minimal assembly required for catalysis. Complex I functions in the transfer of electrons from NADH to the respiratory chain. The immediate electron acceptor for the enzyme is believed to be ubiquinone.</text>
</comment>
<reference evidence="15" key="2">
    <citation type="journal article" date="2017" name="Nat. Plants">
        <title>The Aegilops tauschii genome reveals multiple impacts of transposons.</title>
        <authorList>
            <person name="Zhao G."/>
            <person name="Zou C."/>
            <person name="Li K."/>
            <person name="Wang K."/>
            <person name="Li T."/>
            <person name="Gao L."/>
            <person name="Zhang X."/>
            <person name="Wang H."/>
            <person name="Yang Z."/>
            <person name="Liu X."/>
            <person name="Jiang W."/>
            <person name="Mao L."/>
            <person name="Kong X."/>
            <person name="Jiao Y."/>
            <person name="Jia J."/>
        </authorList>
    </citation>
    <scope>NUCLEOTIDE SEQUENCE [LARGE SCALE GENOMIC DNA]</scope>
    <source>
        <strain evidence="15">cv. AL8/78</strain>
    </source>
</reference>
<name>A0A453SSK8_AEGTS</name>
<evidence type="ECO:0000256" key="5">
    <source>
        <dbReference type="ARBA" id="ARBA00022448"/>
    </source>
</evidence>
<reference evidence="14" key="3">
    <citation type="journal article" date="2017" name="Nature">
        <title>Genome sequence of the progenitor of the wheat D genome Aegilops tauschii.</title>
        <authorList>
            <person name="Luo M.C."/>
            <person name="Gu Y.Q."/>
            <person name="Puiu D."/>
            <person name="Wang H."/>
            <person name="Twardziok S.O."/>
            <person name="Deal K.R."/>
            <person name="Huo N."/>
            <person name="Zhu T."/>
            <person name="Wang L."/>
            <person name="Wang Y."/>
            <person name="McGuire P.E."/>
            <person name="Liu S."/>
            <person name="Long H."/>
            <person name="Ramasamy R.K."/>
            <person name="Rodriguez J.C."/>
            <person name="Van S.L."/>
            <person name="Yuan L."/>
            <person name="Wang Z."/>
            <person name="Xia Z."/>
            <person name="Xiao L."/>
            <person name="Anderson O.D."/>
            <person name="Ouyang S."/>
            <person name="Liang Y."/>
            <person name="Zimin A.V."/>
            <person name="Pertea G."/>
            <person name="Qi P."/>
            <person name="Bennetzen J.L."/>
            <person name="Dai X."/>
            <person name="Dawson M.W."/>
            <person name="Muller H.G."/>
            <person name="Kugler K."/>
            <person name="Rivarola-Duarte L."/>
            <person name="Spannagl M."/>
            <person name="Mayer K.F.X."/>
            <person name="Lu F.H."/>
            <person name="Bevan M.W."/>
            <person name="Leroy P."/>
            <person name="Li P."/>
            <person name="You F.M."/>
            <person name="Sun Q."/>
            <person name="Liu Z."/>
            <person name="Lyons E."/>
            <person name="Wicker T."/>
            <person name="Salzberg S.L."/>
            <person name="Devos K.M."/>
            <person name="Dvorak J."/>
        </authorList>
    </citation>
    <scope>NUCLEOTIDE SEQUENCE [LARGE SCALE GENOMIC DNA]</scope>
    <source>
        <strain evidence="14">cv. AL8/78</strain>
    </source>
</reference>
<evidence type="ECO:0000256" key="3">
    <source>
        <dbReference type="ARBA" id="ARBA00008472"/>
    </source>
</evidence>
<evidence type="ECO:0000256" key="12">
    <source>
        <dbReference type="SAM" id="Phobius"/>
    </source>
</evidence>
<keyword evidence="6 12" id="KW-0812">Transmembrane</keyword>